<proteinExistence type="predicted"/>
<dbReference type="AlphaFoldDB" id="Q2RFL4"/>
<dbReference type="KEGG" id="mta:Moth_2493"/>
<dbReference type="OrthoDB" id="9782993at2"/>
<organism evidence="1">
    <name type="scientific">Moorella thermoacetica (strain ATCC 39073 / JCM 9320)</name>
    <dbReference type="NCBI Taxonomy" id="264732"/>
    <lineage>
        <taxon>Bacteria</taxon>
        <taxon>Bacillati</taxon>
        <taxon>Bacillota</taxon>
        <taxon>Clostridia</taxon>
        <taxon>Neomoorellales</taxon>
        <taxon>Neomoorellaceae</taxon>
        <taxon>Neomoorella</taxon>
    </lineage>
</organism>
<evidence type="ECO:0000313" key="1">
    <source>
        <dbReference type="EMBL" id="ABC20775.1"/>
    </source>
</evidence>
<dbReference type="HOGENOM" id="CLU_2735640_0_0_9"/>
<sequence>MAGEDGKWYVRRVDIQSNCRCCGRQVNLVTIGKDTMCRECAEKYYRALGKKLGLGNVGKGGNLDNKRGNKR</sequence>
<accession>Q2RFL4</accession>
<protein>
    <submittedName>
        <fullName evidence="1">Transcriptional regulator, AbrB family</fullName>
    </submittedName>
</protein>
<name>Q2RFL4_MOOTA</name>
<dbReference type="STRING" id="264732.Moth_2493"/>
<reference evidence="1" key="1">
    <citation type="submission" date="2005-12" db="EMBL/GenBank/DDBJ databases">
        <title>Complete sequence of Moorella thermoacetica ATCC 39073.</title>
        <authorList>
            <consortium name="US DOE Joint Genome Institute"/>
            <person name="Copeland A."/>
            <person name="Lucas S."/>
            <person name="Lapidus A."/>
            <person name="Barry K."/>
            <person name="Detter J.C."/>
            <person name="Glavina T."/>
            <person name="Hammon N."/>
            <person name="Israni S."/>
            <person name="Pitluck S."/>
            <person name="Chertkov O."/>
            <person name="Saunders E.H."/>
            <person name="Brettin T."/>
            <person name="Bruce D."/>
            <person name="Han C."/>
            <person name="Tapia R."/>
            <person name="Gilna P."/>
            <person name="Schmutz J."/>
            <person name="Larimer F."/>
            <person name="Land M."/>
            <person name="Kyrpides N."/>
            <person name="Anderson I."/>
            <person name="Richardson P."/>
            <person name="Ragsdale S."/>
        </authorList>
    </citation>
    <scope>NUCLEOTIDE SEQUENCE</scope>
    <source>
        <strain evidence="1">ATCC 39073</strain>
    </source>
</reference>
<dbReference type="EMBL" id="CP000232">
    <property type="protein sequence ID" value="ABC20775.1"/>
    <property type="molecule type" value="Genomic_DNA"/>
</dbReference>
<gene>
    <name evidence="1" type="ordered locus">Moth_2493</name>
</gene>
<dbReference type="EnsemblBacteria" id="ABC20775">
    <property type="protein sequence ID" value="ABC20775"/>
    <property type="gene ID" value="Moth_2493"/>
</dbReference>